<dbReference type="HOGENOM" id="CLU_1315859_0_0_1"/>
<keyword evidence="2" id="KW-1185">Reference proteome</keyword>
<protein>
    <submittedName>
        <fullName evidence="1">Uncharacterized protein</fullName>
    </submittedName>
</protein>
<name>A0A0C3KAV0_PISTI</name>
<dbReference type="EMBL" id="KN831962">
    <property type="protein sequence ID" value="KIO06737.1"/>
    <property type="molecule type" value="Genomic_DNA"/>
</dbReference>
<sequence length="209" mass="23451">MPPCHYTYPCEPSRCHTPFAHHQQQPASDQMITSYRLFVADPAVVRTVYHEVDEDSPLDLVYHATIQALWLEELSHYVNHQNPLLSPARTILNEIATQQVPLSLRLFDVLGGTDLIYNSHDSLSEVDPETAFGISHAELDYMLNIVETLAQLLPSPRAMSAATSAIFISTVDYMNVPFAMPLALDILKPSAPLFALIVLYRTELLPPPW</sequence>
<reference evidence="2" key="2">
    <citation type="submission" date="2015-01" db="EMBL/GenBank/DDBJ databases">
        <title>Evolutionary Origins and Diversification of the Mycorrhizal Mutualists.</title>
        <authorList>
            <consortium name="DOE Joint Genome Institute"/>
            <consortium name="Mycorrhizal Genomics Consortium"/>
            <person name="Kohler A."/>
            <person name="Kuo A."/>
            <person name="Nagy L.G."/>
            <person name="Floudas D."/>
            <person name="Copeland A."/>
            <person name="Barry K.W."/>
            <person name="Cichocki N."/>
            <person name="Veneault-Fourrey C."/>
            <person name="LaButti K."/>
            <person name="Lindquist E.A."/>
            <person name="Lipzen A."/>
            <person name="Lundell T."/>
            <person name="Morin E."/>
            <person name="Murat C."/>
            <person name="Riley R."/>
            <person name="Ohm R."/>
            <person name="Sun H."/>
            <person name="Tunlid A."/>
            <person name="Henrissat B."/>
            <person name="Grigoriev I.V."/>
            <person name="Hibbett D.S."/>
            <person name="Martin F."/>
        </authorList>
    </citation>
    <scope>NUCLEOTIDE SEQUENCE [LARGE SCALE GENOMIC DNA]</scope>
    <source>
        <strain evidence="2">Marx 270</strain>
    </source>
</reference>
<evidence type="ECO:0000313" key="2">
    <source>
        <dbReference type="Proteomes" id="UP000054217"/>
    </source>
</evidence>
<reference evidence="1 2" key="1">
    <citation type="submission" date="2014-04" db="EMBL/GenBank/DDBJ databases">
        <authorList>
            <consortium name="DOE Joint Genome Institute"/>
            <person name="Kuo A."/>
            <person name="Kohler A."/>
            <person name="Costa M.D."/>
            <person name="Nagy L.G."/>
            <person name="Floudas D."/>
            <person name="Copeland A."/>
            <person name="Barry K.W."/>
            <person name="Cichocki N."/>
            <person name="Veneault-Fourrey C."/>
            <person name="LaButti K."/>
            <person name="Lindquist E.A."/>
            <person name="Lipzen A."/>
            <person name="Lundell T."/>
            <person name="Morin E."/>
            <person name="Murat C."/>
            <person name="Sun H."/>
            <person name="Tunlid A."/>
            <person name="Henrissat B."/>
            <person name="Grigoriev I.V."/>
            <person name="Hibbett D.S."/>
            <person name="Martin F."/>
            <person name="Nordberg H.P."/>
            <person name="Cantor M.N."/>
            <person name="Hua S.X."/>
        </authorList>
    </citation>
    <scope>NUCLEOTIDE SEQUENCE [LARGE SCALE GENOMIC DNA]</scope>
    <source>
        <strain evidence="1 2">Marx 270</strain>
    </source>
</reference>
<dbReference type="AlphaFoldDB" id="A0A0C3KAV0"/>
<proteinExistence type="predicted"/>
<accession>A0A0C3KAV0</accession>
<dbReference type="InParanoid" id="A0A0C3KAV0"/>
<gene>
    <name evidence="1" type="ORF">M404DRAFT_24421</name>
</gene>
<evidence type="ECO:0000313" key="1">
    <source>
        <dbReference type="EMBL" id="KIO06737.1"/>
    </source>
</evidence>
<organism evidence="1 2">
    <name type="scientific">Pisolithus tinctorius Marx 270</name>
    <dbReference type="NCBI Taxonomy" id="870435"/>
    <lineage>
        <taxon>Eukaryota</taxon>
        <taxon>Fungi</taxon>
        <taxon>Dikarya</taxon>
        <taxon>Basidiomycota</taxon>
        <taxon>Agaricomycotina</taxon>
        <taxon>Agaricomycetes</taxon>
        <taxon>Agaricomycetidae</taxon>
        <taxon>Boletales</taxon>
        <taxon>Sclerodermatineae</taxon>
        <taxon>Pisolithaceae</taxon>
        <taxon>Pisolithus</taxon>
    </lineage>
</organism>
<dbReference type="Proteomes" id="UP000054217">
    <property type="component" value="Unassembled WGS sequence"/>
</dbReference>